<comment type="similarity">
    <text evidence="1">Belongs to the plant acyltransferase family.</text>
</comment>
<keyword evidence="3" id="KW-0012">Acyltransferase</keyword>
<dbReference type="Gene3D" id="3.30.559.10">
    <property type="entry name" value="Chloramphenicol acetyltransferase-like domain"/>
    <property type="match status" value="2"/>
</dbReference>
<name>A0A843VJD1_COLES</name>
<dbReference type="PANTHER" id="PTHR31623:SF17">
    <property type="entry name" value="F21J9.9"/>
    <property type="match status" value="1"/>
</dbReference>
<keyword evidence="5" id="KW-1185">Reference proteome</keyword>
<keyword evidence="2" id="KW-0808">Transferase</keyword>
<dbReference type="OrthoDB" id="671439at2759"/>
<evidence type="ECO:0000313" key="5">
    <source>
        <dbReference type="Proteomes" id="UP000652761"/>
    </source>
</evidence>
<gene>
    <name evidence="4" type="ORF">Taro_026036</name>
</gene>
<accession>A0A843VJD1</accession>
<reference evidence="4" key="1">
    <citation type="submission" date="2017-07" db="EMBL/GenBank/DDBJ databases">
        <title>Taro Niue Genome Assembly and Annotation.</title>
        <authorList>
            <person name="Atibalentja N."/>
            <person name="Keating K."/>
            <person name="Fields C.J."/>
        </authorList>
    </citation>
    <scope>NUCLEOTIDE SEQUENCE</scope>
    <source>
        <strain evidence="4">Niue_2</strain>
        <tissue evidence="4">Leaf</tissue>
    </source>
</reference>
<dbReference type="PANTHER" id="PTHR31623">
    <property type="entry name" value="F21J9.9"/>
    <property type="match status" value="1"/>
</dbReference>
<dbReference type="SUPFAM" id="SSF52777">
    <property type="entry name" value="CoA-dependent acyltransferases"/>
    <property type="match status" value="1"/>
</dbReference>
<evidence type="ECO:0000313" key="4">
    <source>
        <dbReference type="EMBL" id="MQL93384.1"/>
    </source>
</evidence>
<comment type="caution">
    <text evidence="4">The sequence shown here is derived from an EMBL/GenBank/DDBJ whole genome shotgun (WGS) entry which is preliminary data.</text>
</comment>
<dbReference type="Pfam" id="PF02458">
    <property type="entry name" value="Transferase"/>
    <property type="match status" value="1"/>
</dbReference>
<protein>
    <submittedName>
        <fullName evidence="4">Uncharacterized protein</fullName>
    </submittedName>
</protein>
<dbReference type="EMBL" id="NMUH01001556">
    <property type="protein sequence ID" value="MQL93384.1"/>
    <property type="molecule type" value="Genomic_DNA"/>
</dbReference>
<organism evidence="4 5">
    <name type="scientific">Colocasia esculenta</name>
    <name type="common">Wild taro</name>
    <name type="synonym">Arum esculentum</name>
    <dbReference type="NCBI Taxonomy" id="4460"/>
    <lineage>
        <taxon>Eukaryota</taxon>
        <taxon>Viridiplantae</taxon>
        <taxon>Streptophyta</taxon>
        <taxon>Embryophyta</taxon>
        <taxon>Tracheophyta</taxon>
        <taxon>Spermatophyta</taxon>
        <taxon>Magnoliopsida</taxon>
        <taxon>Liliopsida</taxon>
        <taxon>Araceae</taxon>
        <taxon>Aroideae</taxon>
        <taxon>Colocasieae</taxon>
        <taxon>Colocasia</taxon>
    </lineage>
</organism>
<dbReference type="AlphaFoldDB" id="A0A843VJD1"/>
<dbReference type="GO" id="GO:0016746">
    <property type="term" value="F:acyltransferase activity"/>
    <property type="evidence" value="ECO:0007669"/>
    <property type="project" value="UniProtKB-KW"/>
</dbReference>
<evidence type="ECO:0000256" key="3">
    <source>
        <dbReference type="ARBA" id="ARBA00023315"/>
    </source>
</evidence>
<evidence type="ECO:0000256" key="1">
    <source>
        <dbReference type="ARBA" id="ARBA00009861"/>
    </source>
</evidence>
<dbReference type="Proteomes" id="UP000652761">
    <property type="component" value="Unassembled WGS sequence"/>
</dbReference>
<dbReference type="InterPro" id="IPR023213">
    <property type="entry name" value="CAT-like_dom_sf"/>
</dbReference>
<proteinExistence type="inferred from homology"/>
<evidence type="ECO:0000256" key="2">
    <source>
        <dbReference type="ARBA" id="ARBA00022679"/>
    </source>
</evidence>
<sequence>MTAMDFQLGMTIVSRETIKPSSPTPQHLLTRTLSWIDQVVLPAYSGLVLFYLQGADEGSCGANSTSGKLLPLKQSLSESLALYFPLAGRLDGTGATVNCHDEGIDFIQARARCPLSTVLQQPDAGMMDILLPCARRCDAAGCQEPLLIVKITTFECGGMALGFCHHHTVADGQSMALFLETWSAIARGVPSAEVRRPALDVAAWAFPPLRRPPPTSGMPSAGRQVVTRRFVLDGSKICALREQSAGDDHARRSDRQLTRVEAVTALIWRCCIRAASSSSGDQGGAASGEFAAGHIVDLRSRVRPALPETAFGNVASMVLTEAISCTSTTPLRRLTEQQISAAIRQVDGKYVRENLQDPEGLLAGRSRVGEYVRRGVKFVCFSSLWGFPFYEADFGWGRPAWVARAGLEALQLEGCVTLMGRREGGAAVEAWVGLSEEEMARFQQDPELLSILLPSDVDPVFWTSST</sequence>